<dbReference type="Gene3D" id="6.10.140.2220">
    <property type="match status" value="1"/>
</dbReference>
<feature type="domain" description="MYND-type" evidence="5">
    <location>
        <begin position="420"/>
        <end position="459"/>
    </location>
</feature>
<comment type="caution">
    <text evidence="6">The sequence shown here is derived from an EMBL/GenBank/DDBJ whole genome shotgun (WGS) entry which is preliminary data.</text>
</comment>
<reference evidence="6 7" key="1">
    <citation type="submission" date="2015-12" db="EMBL/GenBank/DDBJ databases">
        <title>Draft genome sequence of Moniliophthora roreri, the causal agent of frosty pod rot of cacao.</title>
        <authorList>
            <person name="Aime M.C."/>
            <person name="Diaz-Valderrama J.R."/>
            <person name="Kijpornyongpan T."/>
            <person name="Phillips-Mora W."/>
        </authorList>
    </citation>
    <scope>NUCLEOTIDE SEQUENCE [LARGE SCALE GENOMIC DNA]</scope>
    <source>
        <strain evidence="6 7">MCA 2952</strain>
    </source>
</reference>
<evidence type="ECO:0000256" key="2">
    <source>
        <dbReference type="ARBA" id="ARBA00022771"/>
    </source>
</evidence>
<evidence type="ECO:0000259" key="5">
    <source>
        <dbReference type="PROSITE" id="PS50865"/>
    </source>
</evidence>
<name>A0A0W0F9L6_MONRR</name>
<protein>
    <recommendedName>
        <fullName evidence="5">MYND-type domain-containing protein</fullName>
    </recommendedName>
</protein>
<evidence type="ECO:0000256" key="4">
    <source>
        <dbReference type="PROSITE-ProRule" id="PRU00134"/>
    </source>
</evidence>
<dbReference type="EMBL" id="LATX01002203">
    <property type="protein sequence ID" value="KTB32850.1"/>
    <property type="molecule type" value="Genomic_DNA"/>
</dbReference>
<keyword evidence="1" id="KW-0479">Metal-binding</keyword>
<dbReference type="AlphaFoldDB" id="A0A0W0F9L6"/>
<dbReference type="GO" id="GO:0008270">
    <property type="term" value="F:zinc ion binding"/>
    <property type="evidence" value="ECO:0007669"/>
    <property type="project" value="UniProtKB-KW"/>
</dbReference>
<keyword evidence="3" id="KW-0862">Zinc</keyword>
<evidence type="ECO:0000313" key="7">
    <source>
        <dbReference type="Proteomes" id="UP000054988"/>
    </source>
</evidence>
<evidence type="ECO:0000256" key="3">
    <source>
        <dbReference type="ARBA" id="ARBA00022833"/>
    </source>
</evidence>
<dbReference type="Pfam" id="PF01753">
    <property type="entry name" value="zf-MYND"/>
    <property type="match status" value="1"/>
</dbReference>
<keyword evidence="2 4" id="KW-0863">Zinc-finger</keyword>
<dbReference type="InterPro" id="IPR002893">
    <property type="entry name" value="Znf_MYND"/>
</dbReference>
<dbReference type="PROSITE" id="PS50865">
    <property type="entry name" value="ZF_MYND_2"/>
    <property type="match status" value="1"/>
</dbReference>
<sequence>MNVEKALNDIGRNKKKYIDNARRGDLAALRDLANLWLKYPDMLEMGLIDMFLHQLTRAEPPRDNSRRTYERNSDGDRAFMGLVGLSKISSVLQDGHPYKDLLLKGWPSIFKWSVYMVWSRVQSADANPQSIRITSDAICACWYSISRTDSVRTAMVKTKGTVEIAAQLWVHEDANLKNVPSMLDIPTPSACLDAMLFDNIDDCTQRALKASGGDPVKVAQLAMSRLKTATNAPQMNPVCLTIYLDLIGHLSRRDDDPLRNAFLSMNVVTVVTKLAVTISKKLNERGCNPHFLDTICSALGYLSNFLESTDGFSWVVQSLNAGLLIAWVDASPHFTKLHPDDREMMERIVSDILPRYLVYRSVINAVDGTMKILDTEPHKSRVLSSIAKKIYTNFHELALERLFVDMYMKHKLSSCDNAKCQKADKKNSFQKCSGCNTSLYCSKECQIIAWKEGGHKVMCKLKQQERREGKHQAISKGDAAFFHDLAIRDARHHLPHLQRMARTEYPNVKLHELIVNIDYCKIPPQYSLSLLSDYEKLLPEVNSSCFPSAGARTDALIERARDNPGKFVLIQSRISNGTGMQLVTTQASGEFWESGSMKDFDEMDHVLKEEDEELTDTDLDVVDVMMARHTIGMIAKSIGEEINF</sequence>
<evidence type="ECO:0000256" key="1">
    <source>
        <dbReference type="ARBA" id="ARBA00022723"/>
    </source>
</evidence>
<proteinExistence type="predicted"/>
<dbReference type="Proteomes" id="UP000054988">
    <property type="component" value="Unassembled WGS sequence"/>
</dbReference>
<accession>A0A0W0F9L6</accession>
<dbReference type="SUPFAM" id="SSF144232">
    <property type="entry name" value="HIT/MYND zinc finger-like"/>
    <property type="match status" value="1"/>
</dbReference>
<gene>
    <name evidence="6" type="ORF">WG66_14653</name>
</gene>
<organism evidence="6 7">
    <name type="scientific">Moniliophthora roreri</name>
    <name type="common">Frosty pod rot fungus</name>
    <name type="synonym">Monilia roreri</name>
    <dbReference type="NCBI Taxonomy" id="221103"/>
    <lineage>
        <taxon>Eukaryota</taxon>
        <taxon>Fungi</taxon>
        <taxon>Dikarya</taxon>
        <taxon>Basidiomycota</taxon>
        <taxon>Agaricomycotina</taxon>
        <taxon>Agaricomycetes</taxon>
        <taxon>Agaricomycetidae</taxon>
        <taxon>Agaricales</taxon>
        <taxon>Marasmiineae</taxon>
        <taxon>Marasmiaceae</taxon>
        <taxon>Moniliophthora</taxon>
    </lineage>
</organism>
<dbReference type="eggNOG" id="ENOG502SF44">
    <property type="taxonomic scope" value="Eukaryota"/>
</dbReference>
<evidence type="ECO:0000313" key="6">
    <source>
        <dbReference type="EMBL" id="KTB32850.1"/>
    </source>
</evidence>